<organism evidence="2 3">
    <name type="scientific">Algoriphagus aquimarinus</name>
    <dbReference type="NCBI Taxonomy" id="237018"/>
    <lineage>
        <taxon>Bacteria</taxon>
        <taxon>Pseudomonadati</taxon>
        <taxon>Bacteroidota</taxon>
        <taxon>Cytophagia</taxon>
        <taxon>Cytophagales</taxon>
        <taxon>Cyclobacteriaceae</taxon>
        <taxon>Algoriphagus</taxon>
    </lineage>
</organism>
<feature type="chain" id="PRO_5011669638" evidence="1">
    <location>
        <begin position="23"/>
        <end position="530"/>
    </location>
</feature>
<name>A0A1I0X7C3_9BACT</name>
<dbReference type="Proteomes" id="UP000198790">
    <property type="component" value="Unassembled WGS sequence"/>
</dbReference>
<keyword evidence="1" id="KW-0732">Signal</keyword>
<evidence type="ECO:0000313" key="2">
    <source>
        <dbReference type="EMBL" id="SFA96905.1"/>
    </source>
</evidence>
<accession>A0A1I0X7C3</accession>
<evidence type="ECO:0000313" key="3">
    <source>
        <dbReference type="Proteomes" id="UP000198790"/>
    </source>
</evidence>
<proteinExistence type="predicted"/>
<evidence type="ECO:0000256" key="1">
    <source>
        <dbReference type="SAM" id="SignalP"/>
    </source>
</evidence>
<gene>
    <name evidence="2" type="ORF">SAMN04489723_10325</name>
</gene>
<dbReference type="AlphaFoldDB" id="A0A1I0X7C3"/>
<reference evidence="2 3" key="1">
    <citation type="submission" date="2016-10" db="EMBL/GenBank/DDBJ databases">
        <authorList>
            <person name="de Groot N.N."/>
        </authorList>
    </citation>
    <scope>NUCLEOTIDE SEQUENCE [LARGE SCALE GENOMIC DNA]</scope>
    <source>
        <strain evidence="2 3">DSM 23399</strain>
    </source>
</reference>
<sequence>MKFFKPLIFSILMSAFGGAAVAQENAKPNKNDTITLAQAYMNLYLTETYFDTIPVERIKKIIAFENDEIKSIQDDSFIRINSTLYNFTNALFYQNQSKLLNLNKGEISRGLLRRLKSILGRAINYYNSSKIDDYQTFHNEKNQLYEMIKFDSESNLLLKTEIRSLKNEYNSLFNEDIYPDFQRIFLAAKNANRFYMDSLTYFAGIYDMTLSMEIRNNTPDFHPFSFGDPNFIKLEYITGSRLDILSRYIQLKQLASRSTRVPRNFSKTVLFDSFDDFKSRVKKDDDKFIREELNPKVIDELFRELTSKFSRNKDLDGIAPISSPIAMIQQPPADLKNHFFPNPAPLASAKHIITNYKSTLTSLGQVDTFLRTGFTNAGYKDQLHYYYDMDGFAVTTSLEKFNINGSPVSADSRFSENLGGDGKFSYYEIFKSMFFKVESEFRMFAFIVASKPATMSNDVMTAGFAEQILKNSFDTLPAELKNKSLPTKVLSILVYHFHQNDIGEVPDLDLSGKLTVQDHLKNAGLTPIIH</sequence>
<dbReference type="OrthoDB" id="1409869at2"/>
<dbReference type="RefSeq" id="WP_139229037.1">
    <property type="nucleotide sequence ID" value="NZ_FOKK01000003.1"/>
</dbReference>
<feature type="signal peptide" evidence="1">
    <location>
        <begin position="1"/>
        <end position="22"/>
    </location>
</feature>
<keyword evidence="3" id="KW-1185">Reference proteome</keyword>
<protein>
    <submittedName>
        <fullName evidence="2">Uncharacterized protein</fullName>
    </submittedName>
</protein>
<dbReference type="EMBL" id="FOKK01000003">
    <property type="protein sequence ID" value="SFA96905.1"/>
    <property type="molecule type" value="Genomic_DNA"/>
</dbReference>